<protein>
    <submittedName>
        <fullName evidence="2">Uncharacterized protein</fullName>
    </submittedName>
</protein>
<dbReference type="eggNOG" id="ENOG502SYU3">
    <property type="taxonomic scope" value="Eukaryota"/>
</dbReference>
<name>A0A0L0HRH5_SPIPD</name>
<evidence type="ECO:0000313" key="3">
    <source>
        <dbReference type="Proteomes" id="UP000053201"/>
    </source>
</evidence>
<feature type="compositionally biased region" description="Polar residues" evidence="1">
    <location>
        <begin position="184"/>
        <end position="194"/>
    </location>
</feature>
<dbReference type="EMBL" id="KQ257451">
    <property type="protein sequence ID" value="KND03663.1"/>
    <property type="molecule type" value="Genomic_DNA"/>
</dbReference>
<dbReference type="STRING" id="645134.A0A0L0HRH5"/>
<keyword evidence="3" id="KW-1185">Reference proteome</keyword>
<organism evidence="2 3">
    <name type="scientific">Spizellomyces punctatus (strain DAOM BR117)</name>
    <dbReference type="NCBI Taxonomy" id="645134"/>
    <lineage>
        <taxon>Eukaryota</taxon>
        <taxon>Fungi</taxon>
        <taxon>Fungi incertae sedis</taxon>
        <taxon>Chytridiomycota</taxon>
        <taxon>Chytridiomycota incertae sedis</taxon>
        <taxon>Chytridiomycetes</taxon>
        <taxon>Spizellomycetales</taxon>
        <taxon>Spizellomycetaceae</taxon>
        <taxon>Spizellomyces</taxon>
    </lineage>
</organism>
<accession>A0A0L0HRH5</accession>
<dbReference type="OrthoDB" id="21617at2759"/>
<evidence type="ECO:0000256" key="1">
    <source>
        <dbReference type="SAM" id="MobiDB-lite"/>
    </source>
</evidence>
<feature type="compositionally biased region" description="Low complexity" evidence="1">
    <location>
        <begin position="195"/>
        <end position="208"/>
    </location>
</feature>
<reference evidence="2 3" key="1">
    <citation type="submission" date="2009-08" db="EMBL/GenBank/DDBJ databases">
        <title>The Genome Sequence of Spizellomyces punctatus strain DAOM BR117.</title>
        <authorList>
            <consortium name="The Broad Institute Genome Sequencing Platform"/>
            <person name="Russ C."/>
            <person name="Cuomo C."/>
            <person name="Shea T."/>
            <person name="Young S.K."/>
            <person name="Zeng Q."/>
            <person name="Koehrsen M."/>
            <person name="Haas B."/>
            <person name="Borodovsky M."/>
            <person name="Guigo R."/>
            <person name="Alvarado L."/>
            <person name="Berlin A."/>
            <person name="Bochicchio J."/>
            <person name="Borenstein D."/>
            <person name="Chapman S."/>
            <person name="Chen Z."/>
            <person name="Engels R."/>
            <person name="Freedman E."/>
            <person name="Gellesch M."/>
            <person name="Goldberg J."/>
            <person name="Griggs A."/>
            <person name="Gujja S."/>
            <person name="Heiman D."/>
            <person name="Hepburn T."/>
            <person name="Howarth C."/>
            <person name="Jen D."/>
            <person name="Larson L."/>
            <person name="Lewis B."/>
            <person name="Mehta T."/>
            <person name="Park D."/>
            <person name="Pearson M."/>
            <person name="Roberts A."/>
            <person name="Saif S."/>
            <person name="Shenoy N."/>
            <person name="Sisk P."/>
            <person name="Stolte C."/>
            <person name="Sykes S."/>
            <person name="Thomson T."/>
            <person name="Walk T."/>
            <person name="White J."/>
            <person name="Yandava C."/>
            <person name="Burger G."/>
            <person name="Gray M.W."/>
            <person name="Holland P.W.H."/>
            <person name="King N."/>
            <person name="Lang F.B.F."/>
            <person name="Roger A.J."/>
            <person name="Ruiz-Trillo I."/>
            <person name="Lander E."/>
            <person name="Nusbaum C."/>
        </authorList>
    </citation>
    <scope>NUCLEOTIDE SEQUENCE [LARGE SCALE GENOMIC DNA]</scope>
    <source>
        <strain evidence="2 3">DAOM BR117</strain>
    </source>
</reference>
<dbReference type="RefSeq" id="XP_016611702.1">
    <property type="nucleotide sequence ID" value="XM_016749454.1"/>
</dbReference>
<dbReference type="InParanoid" id="A0A0L0HRH5"/>
<dbReference type="GeneID" id="27684819"/>
<gene>
    <name evidence="2" type="ORF">SPPG_01133</name>
</gene>
<feature type="region of interest" description="Disordered" evidence="1">
    <location>
        <begin position="184"/>
        <end position="216"/>
    </location>
</feature>
<dbReference type="VEuPathDB" id="FungiDB:SPPG_01133"/>
<proteinExistence type="predicted"/>
<dbReference type="Proteomes" id="UP000053201">
    <property type="component" value="Unassembled WGS sequence"/>
</dbReference>
<dbReference type="AlphaFoldDB" id="A0A0L0HRH5"/>
<sequence>MSSWNNSQGQTPGLQNSALSQFLASLSTSSTASTEPGSQLYTSGLLSSTTGLQSGAVANHGLMPLGSDLYQQVRTEYQATSAPSLSTTAYTTTNALQSSLPQYGQPPQSQPQQQSVAAILSALSGLLKAQQSANASASSLSYQQPASSDFGIANGHIGYPSTLTQTPSLVDVLGVRVDTSQHLRPYGASSQPLTQASEQQQASIQSSQTYTGLGEPVPANGNKMYTAPAVSYYVPEQSPKVANINDQEKNSIPLASDDLLHRNYDSYFSNDVEPAPQSQDQEQKASVAIVETVAPSKGKMTPGVLIHLARLSEEGSIFNLLKELQDAQNAKEDELLEKRNAIVKQYESEKLAREIMAGSTPEKEREAKRQLELEIKRYDMSILEEMEVTRRQQQRALETAGVPLFKITDDLEDIIAQQKLLSLLESMAPTTTGD</sequence>
<evidence type="ECO:0000313" key="2">
    <source>
        <dbReference type="EMBL" id="KND03663.1"/>
    </source>
</evidence>